<evidence type="ECO:0000313" key="5">
    <source>
        <dbReference type="Proteomes" id="UP001430848"/>
    </source>
</evidence>
<feature type="repeat" description="ANK" evidence="1">
    <location>
        <begin position="217"/>
        <end position="249"/>
    </location>
</feature>
<dbReference type="SMART" id="SM00248">
    <property type="entry name" value="ANK"/>
    <property type="match status" value="3"/>
</dbReference>
<feature type="domain" description="Dilute" evidence="3">
    <location>
        <begin position="408"/>
        <end position="703"/>
    </location>
</feature>
<dbReference type="InterPro" id="IPR002110">
    <property type="entry name" value="Ankyrin_rpt"/>
</dbReference>
<feature type="compositionally biased region" description="Acidic residues" evidence="2">
    <location>
        <begin position="756"/>
        <end position="765"/>
    </location>
</feature>
<feature type="compositionally biased region" description="Basic and acidic residues" evidence="2">
    <location>
        <begin position="513"/>
        <end position="522"/>
    </location>
</feature>
<dbReference type="SMART" id="SM01132">
    <property type="entry name" value="DIL"/>
    <property type="match status" value="1"/>
</dbReference>
<evidence type="ECO:0000256" key="1">
    <source>
        <dbReference type="PROSITE-ProRule" id="PRU00023"/>
    </source>
</evidence>
<dbReference type="PROSITE" id="PS50088">
    <property type="entry name" value="ANK_REPEAT"/>
    <property type="match status" value="1"/>
</dbReference>
<feature type="region of interest" description="Disordered" evidence="2">
    <location>
        <begin position="704"/>
        <end position="765"/>
    </location>
</feature>
<feature type="region of interest" description="Disordered" evidence="2">
    <location>
        <begin position="1"/>
        <end position="52"/>
    </location>
</feature>
<dbReference type="InterPro" id="IPR036770">
    <property type="entry name" value="Ankyrin_rpt-contain_sf"/>
</dbReference>
<organism evidence="4 5">
    <name type="scientific">Diaporthe eres</name>
    <name type="common">Phomopsis oblonga</name>
    <dbReference type="NCBI Taxonomy" id="83184"/>
    <lineage>
        <taxon>Eukaryota</taxon>
        <taxon>Fungi</taxon>
        <taxon>Dikarya</taxon>
        <taxon>Ascomycota</taxon>
        <taxon>Pezizomycotina</taxon>
        <taxon>Sordariomycetes</taxon>
        <taxon>Sordariomycetidae</taxon>
        <taxon>Diaporthales</taxon>
        <taxon>Diaporthaceae</taxon>
        <taxon>Diaporthe</taxon>
        <taxon>Diaporthe eres species complex</taxon>
    </lineage>
</organism>
<evidence type="ECO:0000259" key="3">
    <source>
        <dbReference type="PROSITE" id="PS51126"/>
    </source>
</evidence>
<feature type="compositionally biased region" description="Basic and acidic residues" evidence="2">
    <location>
        <begin position="704"/>
        <end position="714"/>
    </location>
</feature>
<feature type="region of interest" description="Disordered" evidence="2">
    <location>
        <begin position="511"/>
        <end position="536"/>
    </location>
</feature>
<keyword evidence="5" id="KW-1185">Reference proteome</keyword>
<dbReference type="PANTHER" id="PTHR16027:SF6">
    <property type="entry name" value="DILUTE DOMAIN-CONTAINING PROTEIN"/>
    <property type="match status" value="1"/>
</dbReference>
<evidence type="ECO:0000256" key="2">
    <source>
        <dbReference type="SAM" id="MobiDB-lite"/>
    </source>
</evidence>
<comment type="caution">
    <text evidence="4">The sequence shown here is derived from an EMBL/GenBank/DDBJ whole genome shotgun (WGS) entry which is preliminary data.</text>
</comment>
<sequence>MDFEPSAGGPRSPFEDDVGGGGGERPKVLPADLPTSLDDRRMPREPVPETEMYDGWQGQSQFLTSPVVAKPLKFSDLSLDDKNYDEDLTRGVSNSDTRLMEMLAAQAAHSSGPGFEDEAAIAANEELSEDEKKKMLQKALNMAASNGNVTQVNRILAGKAKEYVDINAPDEDGTPPLIYASCFKADITPGLMRYQGHEAVVEALIAAGADIDKQDRNRWSALMWAMTNRHKQIAKVLLDNGASSDAKTTSGRTAADFVAPDSDMSFYLHSNGYNIGSAGIGDDDFYKPGFSQDKFEEELMESELRRRMMMESARDLEVDLGNVGIDDQPEVDDEFEEEQQEFDWARCLHDQMFVFQEGDLDRILDIIVTNMTPQRSAAQKPVPANMIFLSARYAHYHASSDLLAKLLIKAMDRINEVVEDHQWDMTILAFWISNATLLLHYLKKDAGLVEATVNFQAQLAELINEIFILIVRDAERRLDKVLDAAMLDHETIPGFEGITFQNEWKIFKSKKKVKEEPPERKYRPPSPKQRAKPAPRNVTSLLSSTLFVLDLYDVHSVITAQIIAQLLYWLGAELFNRVMSNRKYLARTKAMQIRMNVSVLEDWARTNNRQPEHYEHGDMQAHGDNTIESARRHMSPIIQLLQWLQCFSSLGADDLEALVDTLQQLKSLTPQQLIHAANHYRAEVGEKGLPKSAMKYLAAIQKETEVRREKEKSNRRSVAASLSSPTRSVAPESAPSTPQRNAKKPANGGAEPQTPGDDDDVEDAPENLLMDPAYMLPFTLPSVTDMLVCFGAGFGGVNRERERKYIPTVPPEFLAKLEVVGGGSSNTRRPMYGEQDWDSNEEV</sequence>
<dbReference type="Pfam" id="PF12796">
    <property type="entry name" value="Ank_2"/>
    <property type="match status" value="1"/>
</dbReference>
<dbReference type="PANTHER" id="PTHR16027">
    <property type="entry name" value="DILUTE DOMAIN-CONTAINING PROTEIN YPR089W"/>
    <property type="match status" value="1"/>
</dbReference>
<dbReference type="Pfam" id="PF01843">
    <property type="entry name" value="DIL"/>
    <property type="match status" value="1"/>
</dbReference>
<proteinExistence type="predicted"/>
<reference evidence="4 5" key="1">
    <citation type="submission" date="2024-02" db="EMBL/GenBank/DDBJ databases">
        <title>De novo assembly and annotation of 12 fungi associated with fruit tree decline syndrome in Ontario, Canada.</title>
        <authorList>
            <person name="Sulman M."/>
            <person name="Ellouze W."/>
            <person name="Ilyukhin E."/>
        </authorList>
    </citation>
    <scope>NUCLEOTIDE SEQUENCE [LARGE SCALE GENOMIC DNA]</scope>
    <source>
        <strain evidence="4 5">M169</strain>
    </source>
</reference>
<dbReference type="InterPro" id="IPR052072">
    <property type="entry name" value="Vascular_dev_regulator"/>
</dbReference>
<dbReference type="CDD" id="cd15473">
    <property type="entry name" value="Myo5p-like_CBD_DIL_ANK"/>
    <property type="match status" value="1"/>
</dbReference>
<dbReference type="Gene3D" id="1.25.40.20">
    <property type="entry name" value="Ankyrin repeat-containing domain"/>
    <property type="match status" value="1"/>
</dbReference>
<feature type="compositionally biased region" description="Basic and acidic residues" evidence="2">
    <location>
        <begin position="37"/>
        <end position="47"/>
    </location>
</feature>
<keyword evidence="1" id="KW-0040">ANK repeat</keyword>
<feature type="region of interest" description="Disordered" evidence="2">
    <location>
        <begin position="823"/>
        <end position="843"/>
    </location>
</feature>
<evidence type="ECO:0000313" key="4">
    <source>
        <dbReference type="EMBL" id="KAK7735042.1"/>
    </source>
</evidence>
<gene>
    <name evidence="4" type="ORF">SLS63_004027</name>
</gene>
<dbReference type="Proteomes" id="UP001430848">
    <property type="component" value="Unassembled WGS sequence"/>
</dbReference>
<name>A0ABR1PEM0_DIAER</name>
<dbReference type="SUPFAM" id="SSF48403">
    <property type="entry name" value="Ankyrin repeat"/>
    <property type="match status" value="1"/>
</dbReference>
<dbReference type="PROSITE" id="PS51126">
    <property type="entry name" value="DILUTE"/>
    <property type="match status" value="1"/>
</dbReference>
<accession>A0ABR1PEM0</accession>
<dbReference type="InterPro" id="IPR037986">
    <property type="entry name" value="Myo5p-like_CBD_DIL"/>
</dbReference>
<protein>
    <recommendedName>
        <fullName evidence="3">Dilute domain-containing protein</fullName>
    </recommendedName>
</protein>
<dbReference type="EMBL" id="JAKNSF020000014">
    <property type="protein sequence ID" value="KAK7735042.1"/>
    <property type="molecule type" value="Genomic_DNA"/>
</dbReference>
<dbReference type="InterPro" id="IPR002710">
    <property type="entry name" value="Dilute_dom"/>
</dbReference>